<dbReference type="InterPro" id="IPR036390">
    <property type="entry name" value="WH_DNA-bd_sf"/>
</dbReference>
<dbReference type="EMBL" id="FTNO01000001">
    <property type="protein sequence ID" value="SIR07479.1"/>
    <property type="molecule type" value="Genomic_DNA"/>
</dbReference>
<reference evidence="2" key="1">
    <citation type="submission" date="2017-01" db="EMBL/GenBank/DDBJ databases">
        <authorList>
            <person name="Varghese N."/>
            <person name="Submissions S."/>
        </authorList>
    </citation>
    <scope>NUCLEOTIDE SEQUENCE [LARGE SCALE GENOMIC DNA]</scope>
    <source>
        <strain evidence="2">CGMCC 1.7737</strain>
    </source>
</reference>
<evidence type="ECO:0000313" key="1">
    <source>
        <dbReference type="EMBL" id="SIR07479.1"/>
    </source>
</evidence>
<protein>
    <recommendedName>
        <fullName evidence="3">Sugar-specific transcriptional regulator TrmB</fullName>
    </recommendedName>
</protein>
<dbReference type="RefSeq" id="WP_076429047.1">
    <property type="nucleotide sequence ID" value="NZ_FTNO01000001.1"/>
</dbReference>
<proteinExistence type="predicted"/>
<dbReference type="OrthoDB" id="182995at2157"/>
<accession>A0A1N6XZ36</accession>
<dbReference type="AlphaFoldDB" id="A0A1N6XZ36"/>
<organism evidence="1 2">
    <name type="scientific">Haladaptatus litoreus</name>
    <dbReference type="NCBI Taxonomy" id="553468"/>
    <lineage>
        <taxon>Archaea</taxon>
        <taxon>Methanobacteriati</taxon>
        <taxon>Methanobacteriota</taxon>
        <taxon>Stenosarchaea group</taxon>
        <taxon>Halobacteria</taxon>
        <taxon>Halobacteriales</taxon>
        <taxon>Haladaptataceae</taxon>
        <taxon>Haladaptatus</taxon>
    </lineage>
</organism>
<sequence length="93" mass="10815">MVGDDARFRQRFAPVARLPSPRTKLVYLYLHVVDGATVEELHEALGIQYLELYSALRVLRERDIVRNERSIYRCRVHESGNSSPLDGRFSRVQ</sequence>
<gene>
    <name evidence="1" type="ORF">SAMN05421858_1328</name>
</gene>
<name>A0A1N6XZ36_9EURY</name>
<keyword evidence="2" id="KW-1185">Reference proteome</keyword>
<dbReference type="Proteomes" id="UP000186914">
    <property type="component" value="Unassembled WGS sequence"/>
</dbReference>
<evidence type="ECO:0008006" key="3">
    <source>
        <dbReference type="Google" id="ProtNLM"/>
    </source>
</evidence>
<dbReference type="SUPFAM" id="SSF46785">
    <property type="entry name" value="Winged helix' DNA-binding domain"/>
    <property type="match status" value="1"/>
</dbReference>
<evidence type="ECO:0000313" key="2">
    <source>
        <dbReference type="Proteomes" id="UP000186914"/>
    </source>
</evidence>